<name>A0A238L283_9RHOB</name>
<dbReference type="InterPro" id="IPR004435">
    <property type="entry name" value="MobB_dom"/>
</dbReference>
<dbReference type="UniPathway" id="UPA00344"/>
<dbReference type="SUPFAM" id="SSF63867">
    <property type="entry name" value="MoeA C-terminal domain-like"/>
    <property type="match status" value="1"/>
</dbReference>
<comment type="catalytic activity">
    <reaction evidence="5">
        <text>adenylyl-molybdopterin + molybdate = Mo-molybdopterin + AMP + H(+)</text>
        <dbReference type="Rhea" id="RHEA:35047"/>
        <dbReference type="ChEBI" id="CHEBI:15378"/>
        <dbReference type="ChEBI" id="CHEBI:36264"/>
        <dbReference type="ChEBI" id="CHEBI:62727"/>
        <dbReference type="ChEBI" id="CHEBI:71302"/>
        <dbReference type="ChEBI" id="CHEBI:456215"/>
        <dbReference type="EC" id="2.10.1.1"/>
    </reaction>
</comment>
<dbReference type="Pfam" id="PF03453">
    <property type="entry name" value="MoeA_N"/>
    <property type="match status" value="1"/>
</dbReference>
<keyword evidence="4 6" id="KW-0501">Molybdenum cofactor biosynthesis</keyword>
<dbReference type="Pfam" id="PF00994">
    <property type="entry name" value="MoCF_biosynth"/>
    <property type="match status" value="1"/>
</dbReference>
<dbReference type="InterPro" id="IPR038987">
    <property type="entry name" value="MoeA-like"/>
</dbReference>
<evidence type="ECO:0000313" key="9">
    <source>
        <dbReference type="Proteomes" id="UP000220836"/>
    </source>
</evidence>
<evidence type="ECO:0000256" key="3">
    <source>
        <dbReference type="ARBA" id="ARBA00010763"/>
    </source>
</evidence>
<dbReference type="Gene3D" id="3.90.105.10">
    <property type="entry name" value="Molybdopterin biosynthesis moea protein, domain 2"/>
    <property type="match status" value="1"/>
</dbReference>
<comment type="cofactor">
    <cofactor evidence="6">
        <name>Mg(2+)</name>
        <dbReference type="ChEBI" id="CHEBI:18420"/>
    </cofactor>
</comment>
<comment type="pathway">
    <text evidence="2 6">Cofactor biosynthesis; molybdopterin biosynthesis.</text>
</comment>
<sequence>MKVFGVTGWKNAGKTGLMERLVAEITKRGFSVSTVKHAHHAFDVDHEGRDSYRHRVAGAHEVMLASGVRIAQMSELRGSAEPPLSDLLARLKPVDLVLIEGYKREPHPKIEAFREVAGHDLMAPQDGTIAAVAADIALEVDLPVFDLDDTARITEFVLRQVGLIAEAQPTSNLKPPPLKNDCFALPPGVNWTPVDEALEALRTRLTTVVGRETVPLELACGRVLAADLVAKRSNPPLPNTAVDGYGFAGAVPEGEAVFPLIAGRSAAGVPYQGRVPDGHAIRVLTGAALPDGVDTVVLEEDCAISETQIAFNGPVKHKSNTRKAGEDVAEGDIALSKGRVLTPADLALAAAVGFGELPVFLPLRVGVLSTGDELVEPGQEAGVGQIFDANRPMLLSAIARFGYKAVDLGRVADSRVALTDQLKNAAAKVDVILTSGGASAGDEDHVSALLRESGALAEWRIALKPGRPLALGIWDGVPVFGLPGNPVAAFVCTLIFARPALSVLAGSDWRVPDYFDVPAAFSKRKKPGRREYLRARMRGGRVEVFKSEGSGRVSGLSWAEGLVELGDEGREISEGDLVRFYPYGSFGL</sequence>
<accession>A0A238L283</accession>
<keyword evidence="6" id="KW-0460">Magnesium</keyword>
<comment type="function">
    <text evidence="1 6">Catalyzes the insertion of molybdate into adenylated molybdopterin with the concomitant release of AMP.</text>
</comment>
<dbReference type="NCBIfam" id="TIGR00176">
    <property type="entry name" value="mobB"/>
    <property type="match status" value="1"/>
</dbReference>
<evidence type="ECO:0000256" key="2">
    <source>
        <dbReference type="ARBA" id="ARBA00005046"/>
    </source>
</evidence>
<evidence type="ECO:0000256" key="1">
    <source>
        <dbReference type="ARBA" id="ARBA00002901"/>
    </source>
</evidence>
<gene>
    <name evidence="8" type="primary">moeA_2</name>
    <name evidence="8" type="ORF">PEV8663_04021</name>
</gene>
<dbReference type="CDD" id="cd03116">
    <property type="entry name" value="MobB"/>
    <property type="match status" value="1"/>
</dbReference>
<dbReference type="OrthoDB" id="9804758at2"/>
<evidence type="ECO:0000313" key="8">
    <source>
        <dbReference type="EMBL" id="SMX48931.1"/>
    </source>
</evidence>
<dbReference type="AlphaFoldDB" id="A0A238L283"/>
<dbReference type="Pfam" id="PF03205">
    <property type="entry name" value="MobB"/>
    <property type="match status" value="1"/>
</dbReference>
<dbReference type="GO" id="GO:0061599">
    <property type="term" value="F:molybdopterin molybdotransferase activity"/>
    <property type="evidence" value="ECO:0007669"/>
    <property type="project" value="UniProtKB-UniRule"/>
</dbReference>
<dbReference type="RefSeq" id="WP_097806454.1">
    <property type="nucleotide sequence ID" value="NZ_FXYH01000019.1"/>
</dbReference>
<dbReference type="Gene3D" id="2.40.340.10">
    <property type="entry name" value="MoeA, C-terminal, domain IV"/>
    <property type="match status" value="1"/>
</dbReference>
<dbReference type="SUPFAM" id="SSF63882">
    <property type="entry name" value="MoeA N-terminal region -like"/>
    <property type="match status" value="1"/>
</dbReference>
<reference evidence="8 9" key="1">
    <citation type="submission" date="2017-05" db="EMBL/GenBank/DDBJ databases">
        <authorList>
            <person name="Song R."/>
            <person name="Chenine A.L."/>
            <person name="Ruprecht R.M."/>
        </authorList>
    </citation>
    <scope>NUCLEOTIDE SEQUENCE [LARGE SCALE GENOMIC DNA]</scope>
    <source>
        <strain evidence="8 9">CECT 8663</strain>
    </source>
</reference>
<dbReference type="InterPro" id="IPR036688">
    <property type="entry name" value="MoeA_C_domain_IV_sf"/>
</dbReference>
<keyword evidence="6 8" id="KW-0808">Transferase</keyword>
<dbReference type="GO" id="GO:0005525">
    <property type="term" value="F:GTP binding"/>
    <property type="evidence" value="ECO:0007669"/>
    <property type="project" value="InterPro"/>
</dbReference>
<keyword evidence="9" id="KW-1185">Reference proteome</keyword>
<dbReference type="GO" id="GO:0006777">
    <property type="term" value="P:Mo-molybdopterin cofactor biosynthetic process"/>
    <property type="evidence" value="ECO:0007669"/>
    <property type="project" value="UniProtKB-UniRule"/>
</dbReference>
<dbReference type="InterPro" id="IPR036135">
    <property type="entry name" value="MoeA_linker/N_sf"/>
</dbReference>
<dbReference type="GO" id="GO:0005829">
    <property type="term" value="C:cytosol"/>
    <property type="evidence" value="ECO:0007669"/>
    <property type="project" value="TreeGrafter"/>
</dbReference>
<dbReference type="SUPFAM" id="SSF52540">
    <property type="entry name" value="P-loop containing nucleoside triphosphate hydrolases"/>
    <property type="match status" value="1"/>
</dbReference>
<dbReference type="EC" id="2.10.1.1" evidence="6"/>
<evidence type="ECO:0000256" key="6">
    <source>
        <dbReference type="RuleBase" id="RU365090"/>
    </source>
</evidence>
<dbReference type="GO" id="GO:0046872">
    <property type="term" value="F:metal ion binding"/>
    <property type="evidence" value="ECO:0007669"/>
    <property type="project" value="UniProtKB-UniRule"/>
</dbReference>
<dbReference type="PROSITE" id="PS01079">
    <property type="entry name" value="MOCF_BIOSYNTHESIS_2"/>
    <property type="match status" value="1"/>
</dbReference>
<dbReference type="InterPro" id="IPR001453">
    <property type="entry name" value="MoaB/Mog_dom"/>
</dbReference>
<dbReference type="Gene3D" id="2.170.190.11">
    <property type="entry name" value="Molybdopterin biosynthesis moea protein, domain 3"/>
    <property type="match status" value="1"/>
</dbReference>
<dbReference type="Proteomes" id="UP000220836">
    <property type="component" value="Unassembled WGS sequence"/>
</dbReference>
<dbReference type="SMART" id="SM00852">
    <property type="entry name" value="MoCF_biosynth"/>
    <property type="match status" value="1"/>
</dbReference>
<dbReference type="InterPro" id="IPR008284">
    <property type="entry name" value="MoCF_biosynth_CS"/>
</dbReference>
<evidence type="ECO:0000256" key="4">
    <source>
        <dbReference type="ARBA" id="ARBA00023150"/>
    </source>
</evidence>
<dbReference type="InterPro" id="IPR005111">
    <property type="entry name" value="MoeA_C_domain_IV"/>
</dbReference>
<dbReference type="NCBIfam" id="NF011060">
    <property type="entry name" value="PRK14491.1"/>
    <property type="match status" value="1"/>
</dbReference>
<dbReference type="FunFam" id="3.40.980.10:FF:000001">
    <property type="entry name" value="Molybdopterin molybdenumtransferase"/>
    <property type="match status" value="1"/>
</dbReference>
<dbReference type="InterPro" id="IPR036425">
    <property type="entry name" value="MoaB/Mog-like_dom_sf"/>
</dbReference>
<comment type="similarity">
    <text evidence="3 6">Belongs to the MoeA family.</text>
</comment>
<dbReference type="Gene3D" id="3.40.980.10">
    <property type="entry name" value="MoaB/Mog-like domain"/>
    <property type="match status" value="1"/>
</dbReference>
<dbReference type="CDD" id="cd00887">
    <property type="entry name" value="MoeA"/>
    <property type="match status" value="1"/>
</dbReference>
<dbReference type="NCBIfam" id="TIGR00177">
    <property type="entry name" value="molyb_syn"/>
    <property type="match status" value="1"/>
</dbReference>
<dbReference type="InterPro" id="IPR005110">
    <property type="entry name" value="MoeA_linker/N"/>
</dbReference>
<proteinExistence type="inferred from homology"/>
<dbReference type="PANTHER" id="PTHR10192:SF5">
    <property type="entry name" value="GEPHYRIN"/>
    <property type="match status" value="1"/>
</dbReference>
<evidence type="ECO:0000256" key="5">
    <source>
        <dbReference type="ARBA" id="ARBA00047317"/>
    </source>
</evidence>
<feature type="domain" description="MoaB/Mog" evidence="7">
    <location>
        <begin position="366"/>
        <end position="503"/>
    </location>
</feature>
<dbReference type="NCBIfam" id="NF045515">
    <property type="entry name" value="Glp_gephyrin"/>
    <property type="match status" value="1"/>
</dbReference>
<organism evidence="8 9">
    <name type="scientific">Pelagimonas varians</name>
    <dbReference type="NCBI Taxonomy" id="696760"/>
    <lineage>
        <taxon>Bacteria</taxon>
        <taxon>Pseudomonadati</taxon>
        <taxon>Pseudomonadota</taxon>
        <taxon>Alphaproteobacteria</taxon>
        <taxon>Rhodobacterales</taxon>
        <taxon>Roseobacteraceae</taxon>
        <taxon>Pelagimonas</taxon>
    </lineage>
</organism>
<keyword evidence="6" id="KW-0500">Molybdenum</keyword>
<evidence type="ECO:0000259" key="7">
    <source>
        <dbReference type="SMART" id="SM00852"/>
    </source>
</evidence>
<protein>
    <recommendedName>
        <fullName evidence="6">Molybdopterin molybdenumtransferase</fullName>
        <ecNumber evidence="6">2.10.1.1</ecNumber>
    </recommendedName>
</protein>
<dbReference type="Pfam" id="PF03454">
    <property type="entry name" value="MoeA_C"/>
    <property type="match status" value="1"/>
</dbReference>
<keyword evidence="6" id="KW-0479">Metal-binding</keyword>
<dbReference type="SUPFAM" id="SSF53218">
    <property type="entry name" value="Molybdenum cofactor biosynthesis proteins"/>
    <property type="match status" value="1"/>
</dbReference>
<dbReference type="EMBL" id="FXYH01000019">
    <property type="protein sequence ID" value="SMX48931.1"/>
    <property type="molecule type" value="Genomic_DNA"/>
</dbReference>
<dbReference type="InterPro" id="IPR027417">
    <property type="entry name" value="P-loop_NTPase"/>
</dbReference>
<dbReference type="PANTHER" id="PTHR10192">
    <property type="entry name" value="MOLYBDOPTERIN BIOSYNTHESIS PROTEIN"/>
    <property type="match status" value="1"/>
</dbReference>
<dbReference type="Gene3D" id="3.40.50.300">
    <property type="entry name" value="P-loop containing nucleotide triphosphate hydrolases"/>
    <property type="match status" value="1"/>
</dbReference>